<comment type="caution">
    <text evidence="10">The sequence shown here is derived from an EMBL/GenBank/DDBJ whole genome shotgun (WGS) entry which is preliminary data.</text>
</comment>
<dbReference type="Pfam" id="PF02687">
    <property type="entry name" value="FtsX"/>
    <property type="match status" value="1"/>
</dbReference>
<evidence type="ECO:0000256" key="2">
    <source>
        <dbReference type="ARBA" id="ARBA00022475"/>
    </source>
</evidence>
<dbReference type="InterPro" id="IPR003838">
    <property type="entry name" value="ABC3_permease_C"/>
</dbReference>
<feature type="transmembrane region" description="Helical" evidence="7">
    <location>
        <begin position="323"/>
        <end position="346"/>
    </location>
</feature>
<feature type="domain" description="MacB-like periplasmic core" evidence="9">
    <location>
        <begin position="30"/>
        <end position="229"/>
    </location>
</feature>
<evidence type="ECO:0000313" key="10">
    <source>
        <dbReference type="EMBL" id="OQP52189.1"/>
    </source>
</evidence>
<dbReference type="RefSeq" id="WP_014220232.1">
    <property type="nucleotide sequence ID" value="NZ_LWBO01000004.1"/>
</dbReference>
<evidence type="ECO:0000256" key="3">
    <source>
        <dbReference type="ARBA" id="ARBA00022692"/>
    </source>
</evidence>
<name>A0ABX3P1T7_9BACT</name>
<sequence>MFKHLFIMIWNKRKQNFLLMFEILVSFLVLFAVFTLIVYNFRNYHKPMGFNYDRVWVVNYDNPLKTTNKDSIMQFYEILRKSIKGMTPVKEVTITNNNIPFGNATQQTGITQKGALIDQVNWFLADESYRNVLNLRLLEGRWFDKRDVASANAPVVINNTLREKLFGKLPAVGKVYGDHDKRLVIGVVEDTKFKGDYTVPGSAQFSRLDTGDYKYTNKMLLKVTPDADAAFEGQLYKTLSNVLQHANVEIEHLENKRKTINYFAIVPMAVLLIVALFLMINVSMGLFGVLWYNINKRKGEIGLRRAVGATGQSVSGQLMGESLVLATFSLFAGCFFAVQFPLLNVFDLPAGIYVTAIGLSVLFIYTLVFICSLYPGKQAAAIYPAAALHED</sequence>
<dbReference type="Proteomes" id="UP000192277">
    <property type="component" value="Unassembled WGS sequence"/>
</dbReference>
<keyword evidence="11" id="KW-1185">Reference proteome</keyword>
<dbReference type="PANTHER" id="PTHR30572">
    <property type="entry name" value="MEMBRANE COMPONENT OF TRANSPORTER-RELATED"/>
    <property type="match status" value="1"/>
</dbReference>
<feature type="transmembrane region" description="Helical" evidence="7">
    <location>
        <begin position="352"/>
        <end position="374"/>
    </location>
</feature>
<feature type="transmembrane region" description="Helical" evidence="7">
    <location>
        <begin position="21"/>
        <end position="41"/>
    </location>
</feature>
<comment type="similarity">
    <text evidence="6">Belongs to the ABC-4 integral membrane protein family.</text>
</comment>
<dbReference type="Pfam" id="PF12704">
    <property type="entry name" value="MacB_PCD"/>
    <property type="match status" value="1"/>
</dbReference>
<feature type="transmembrane region" description="Helical" evidence="7">
    <location>
        <begin position="262"/>
        <end position="294"/>
    </location>
</feature>
<evidence type="ECO:0000259" key="8">
    <source>
        <dbReference type="Pfam" id="PF02687"/>
    </source>
</evidence>
<reference evidence="10 11" key="1">
    <citation type="submission" date="2016-04" db="EMBL/GenBank/DDBJ databases">
        <authorList>
            <person name="Chen L."/>
            <person name="Zhuang W."/>
            <person name="Wang G."/>
        </authorList>
    </citation>
    <scope>NUCLEOTIDE SEQUENCE [LARGE SCALE GENOMIC DNA]</scope>
    <source>
        <strain evidence="11">GR20</strain>
    </source>
</reference>
<comment type="subcellular location">
    <subcellularLocation>
        <location evidence="1">Cell membrane</location>
        <topology evidence="1">Multi-pass membrane protein</topology>
    </subcellularLocation>
</comment>
<keyword evidence="5 7" id="KW-0472">Membrane</keyword>
<evidence type="ECO:0000256" key="1">
    <source>
        <dbReference type="ARBA" id="ARBA00004651"/>
    </source>
</evidence>
<proteinExistence type="inferred from homology"/>
<dbReference type="InterPro" id="IPR050250">
    <property type="entry name" value="Macrolide_Exporter_MacB"/>
</dbReference>
<dbReference type="PANTHER" id="PTHR30572:SF4">
    <property type="entry name" value="ABC TRANSPORTER PERMEASE YTRF"/>
    <property type="match status" value="1"/>
</dbReference>
<evidence type="ECO:0000313" key="11">
    <source>
        <dbReference type="Proteomes" id="UP000192277"/>
    </source>
</evidence>
<protein>
    <submittedName>
        <fullName evidence="10">ABC transporter permease</fullName>
    </submittedName>
</protein>
<keyword evidence="2" id="KW-1003">Cell membrane</keyword>
<dbReference type="EMBL" id="LWBO01000004">
    <property type="protein sequence ID" value="OQP52189.1"/>
    <property type="molecule type" value="Genomic_DNA"/>
</dbReference>
<evidence type="ECO:0000259" key="9">
    <source>
        <dbReference type="Pfam" id="PF12704"/>
    </source>
</evidence>
<keyword evidence="3 7" id="KW-0812">Transmembrane</keyword>
<evidence type="ECO:0000256" key="5">
    <source>
        <dbReference type="ARBA" id="ARBA00023136"/>
    </source>
</evidence>
<evidence type="ECO:0000256" key="4">
    <source>
        <dbReference type="ARBA" id="ARBA00022989"/>
    </source>
</evidence>
<evidence type="ECO:0000256" key="7">
    <source>
        <dbReference type="SAM" id="Phobius"/>
    </source>
</evidence>
<gene>
    <name evidence="10" type="ORF">A4D02_23620</name>
</gene>
<feature type="domain" description="ABC3 transporter permease C-terminal" evidence="8">
    <location>
        <begin position="273"/>
        <end position="384"/>
    </location>
</feature>
<keyword evidence="4 7" id="KW-1133">Transmembrane helix</keyword>
<dbReference type="InterPro" id="IPR025857">
    <property type="entry name" value="MacB_PCD"/>
</dbReference>
<evidence type="ECO:0000256" key="6">
    <source>
        <dbReference type="ARBA" id="ARBA00038076"/>
    </source>
</evidence>
<accession>A0ABX3P1T7</accession>
<organism evidence="10 11">
    <name type="scientific">Niastella koreensis</name>
    <dbReference type="NCBI Taxonomy" id="354356"/>
    <lineage>
        <taxon>Bacteria</taxon>
        <taxon>Pseudomonadati</taxon>
        <taxon>Bacteroidota</taxon>
        <taxon>Chitinophagia</taxon>
        <taxon>Chitinophagales</taxon>
        <taxon>Chitinophagaceae</taxon>
        <taxon>Niastella</taxon>
    </lineage>
</organism>